<proteinExistence type="predicted"/>
<name>A0A382QDG6_9ZZZZ</name>
<feature type="transmembrane region" description="Helical" evidence="1">
    <location>
        <begin position="7"/>
        <end position="29"/>
    </location>
</feature>
<feature type="transmembrane region" description="Helical" evidence="1">
    <location>
        <begin position="41"/>
        <end position="63"/>
    </location>
</feature>
<reference evidence="2" key="1">
    <citation type="submission" date="2018-05" db="EMBL/GenBank/DDBJ databases">
        <authorList>
            <person name="Lanie J.A."/>
            <person name="Ng W.-L."/>
            <person name="Kazmierczak K.M."/>
            <person name="Andrzejewski T.M."/>
            <person name="Davidsen T.M."/>
            <person name="Wayne K.J."/>
            <person name="Tettelin H."/>
            <person name="Glass J.I."/>
            <person name="Rusch D."/>
            <person name="Podicherti R."/>
            <person name="Tsui H.-C.T."/>
            <person name="Winkler M.E."/>
        </authorList>
    </citation>
    <scope>NUCLEOTIDE SEQUENCE</scope>
</reference>
<evidence type="ECO:0000313" key="2">
    <source>
        <dbReference type="EMBL" id="SVC82271.1"/>
    </source>
</evidence>
<accession>A0A382QDG6</accession>
<sequence length="84" mass="9296">MKKIGYLLLITAVASMLLATLIGLTVGLLEIPFGDSTALESILITLWIVGTLLVFLGLSFLLVKVIKERIQNKEDNYYAQKVDK</sequence>
<keyword evidence="1" id="KW-0812">Transmembrane</keyword>
<evidence type="ECO:0008006" key="3">
    <source>
        <dbReference type="Google" id="ProtNLM"/>
    </source>
</evidence>
<organism evidence="2">
    <name type="scientific">marine metagenome</name>
    <dbReference type="NCBI Taxonomy" id="408172"/>
    <lineage>
        <taxon>unclassified sequences</taxon>
        <taxon>metagenomes</taxon>
        <taxon>ecological metagenomes</taxon>
    </lineage>
</organism>
<keyword evidence="1" id="KW-0472">Membrane</keyword>
<dbReference type="AlphaFoldDB" id="A0A382QDG6"/>
<evidence type="ECO:0000256" key="1">
    <source>
        <dbReference type="SAM" id="Phobius"/>
    </source>
</evidence>
<gene>
    <name evidence="2" type="ORF">METZ01_LOCUS335125</name>
</gene>
<dbReference type="EMBL" id="UINC01112967">
    <property type="protein sequence ID" value="SVC82271.1"/>
    <property type="molecule type" value="Genomic_DNA"/>
</dbReference>
<keyword evidence="1" id="KW-1133">Transmembrane helix</keyword>
<protein>
    <recommendedName>
        <fullName evidence="3">MotA/TolQ/ExbB proton channel domain-containing protein</fullName>
    </recommendedName>
</protein>